<keyword evidence="3" id="KW-1185">Reference proteome</keyword>
<dbReference type="AlphaFoldDB" id="A0AAE1EPI5"/>
<feature type="region of interest" description="Disordered" evidence="1">
    <location>
        <begin position="58"/>
        <end position="90"/>
    </location>
</feature>
<reference evidence="2" key="1">
    <citation type="submission" date="2023-10" db="EMBL/GenBank/DDBJ databases">
        <title>Genome assemblies of two species of porcelain crab, Petrolisthes cinctipes and Petrolisthes manimaculis (Anomura: Porcellanidae).</title>
        <authorList>
            <person name="Angst P."/>
        </authorList>
    </citation>
    <scope>NUCLEOTIDE SEQUENCE</scope>
    <source>
        <strain evidence="2">PB745_01</strain>
        <tissue evidence="2">Gill</tissue>
    </source>
</reference>
<accession>A0AAE1EPI5</accession>
<name>A0AAE1EPI5_PETCI</name>
<organism evidence="2 3">
    <name type="scientific">Petrolisthes cinctipes</name>
    <name type="common">Flat porcelain crab</name>
    <dbReference type="NCBI Taxonomy" id="88211"/>
    <lineage>
        <taxon>Eukaryota</taxon>
        <taxon>Metazoa</taxon>
        <taxon>Ecdysozoa</taxon>
        <taxon>Arthropoda</taxon>
        <taxon>Crustacea</taxon>
        <taxon>Multicrustacea</taxon>
        <taxon>Malacostraca</taxon>
        <taxon>Eumalacostraca</taxon>
        <taxon>Eucarida</taxon>
        <taxon>Decapoda</taxon>
        <taxon>Pleocyemata</taxon>
        <taxon>Anomura</taxon>
        <taxon>Galatheoidea</taxon>
        <taxon>Porcellanidae</taxon>
        <taxon>Petrolisthes</taxon>
    </lineage>
</organism>
<sequence length="90" mass="9994">MRLKEVRGAEKRLSIGQGGIRESEMDDAWGQRRTNLWGEGTEMGEMAGKGTLLSGNQATHVDAEEDKEGKGVERQDLWGSHGKERHFLGI</sequence>
<gene>
    <name evidence="2" type="ORF">Pcinc_036452</name>
</gene>
<evidence type="ECO:0000313" key="2">
    <source>
        <dbReference type="EMBL" id="KAK3857291.1"/>
    </source>
</evidence>
<evidence type="ECO:0000313" key="3">
    <source>
        <dbReference type="Proteomes" id="UP001286313"/>
    </source>
</evidence>
<evidence type="ECO:0000256" key="1">
    <source>
        <dbReference type="SAM" id="MobiDB-lite"/>
    </source>
</evidence>
<dbReference type="Proteomes" id="UP001286313">
    <property type="component" value="Unassembled WGS sequence"/>
</dbReference>
<proteinExistence type="predicted"/>
<protein>
    <submittedName>
        <fullName evidence="2">Uncharacterized protein</fullName>
    </submittedName>
</protein>
<dbReference type="EMBL" id="JAWQEG010005641">
    <property type="protein sequence ID" value="KAK3857291.1"/>
    <property type="molecule type" value="Genomic_DNA"/>
</dbReference>
<comment type="caution">
    <text evidence="2">The sequence shown here is derived from an EMBL/GenBank/DDBJ whole genome shotgun (WGS) entry which is preliminary data.</text>
</comment>
<feature type="compositionally biased region" description="Basic and acidic residues" evidence="1">
    <location>
        <begin position="67"/>
        <end position="90"/>
    </location>
</feature>